<keyword evidence="3" id="KW-1185">Reference proteome</keyword>
<proteinExistence type="predicted"/>
<dbReference type="PANTHER" id="PTHR34153:SF2">
    <property type="entry name" value="SI:CH211-262H13.3-RELATED"/>
    <property type="match status" value="1"/>
</dbReference>
<evidence type="ECO:0000259" key="1">
    <source>
        <dbReference type="Pfam" id="PF16064"/>
    </source>
</evidence>
<evidence type="ECO:0000313" key="3">
    <source>
        <dbReference type="Proteomes" id="UP001154078"/>
    </source>
</evidence>
<dbReference type="AlphaFoldDB" id="A0A9P0AW24"/>
<sequence>MAYVCTMSRQHNTSIPDYESEEETKYVLNEHTSESNNKRIKIDNIIEDISVVTGSNIHKCIPWEHLDCIRTIQNQQAEIIEQNKTIQKRQLIKIEQNKTTQRQLAVLIEQNETIIEQNQVIINETSQLKEKEDKQLSENLLDPPSGFPLTTLEQFDELNSDLNMEGRRQLYKYLINCGGTTLREFLNRALKIIMTDELVCNFTWLGDKTNRGFGNTKVSNVLKQAAQKCLKTKGPQDIDHFKKEMLEVLRVSKQRHRLFLKKTSETNSRITITKFEEVTYNELY</sequence>
<protein>
    <recommendedName>
        <fullName evidence="1">DUF4806 domain-containing protein</fullName>
    </recommendedName>
</protein>
<organism evidence="2 3">
    <name type="scientific">Brassicogethes aeneus</name>
    <name type="common">Rape pollen beetle</name>
    <name type="synonym">Meligethes aeneus</name>
    <dbReference type="NCBI Taxonomy" id="1431903"/>
    <lineage>
        <taxon>Eukaryota</taxon>
        <taxon>Metazoa</taxon>
        <taxon>Ecdysozoa</taxon>
        <taxon>Arthropoda</taxon>
        <taxon>Hexapoda</taxon>
        <taxon>Insecta</taxon>
        <taxon>Pterygota</taxon>
        <taxon>Neoptera</taxon>
        <taxon>Endopterygota</taxon>
        <taxon>Coleoptera</taxon>
        <taxon>Polyphaga</taxon>
        <taxon>Cucujiformia</taxon>
        <taxon>Nitidulidae</taxon>
        <taxon>Meligethinae</taxon>
        <taxon>Brassicogethes</taxon>
    </lineage>
</organism>
<gene>
    <name evidence="2" type="ORF">MELIAE_LOCUS3601</name>
</gene>
<name>A0A9P0AW24_BRAAE</name>
<dbReference type="Pfam" id="PF16064">
    <property type="entry name" value="DUF4806"/>
    <property type="match status" value="1"/>
</dbReference>
<dbReference type="PANTHER" id="PTHR34153">
    <property type="entry name" value="SI:CH211-262H13.3-RELATED-RELATED"/>
    <property type="match status" value="1"/>
</dbReference>
<reference evidence="2" key="1">
    <citation type="submission" date="2021-12" db="EMBL/GenBank/DDBJ databases">
        <authorList>
            <person name="King R."/>
        </authorList>
    </citation>
    <scope>NUCLEOTIDE SEQUENCE</scope>
</reference>
<dbReference type="OrthoDB" id="7701436at2759"/>
<dbReference type="EMBL" id="OV121133">
    <property type="protein sequence ID" value="CAH0550883.1"/>
    <property type="molecule type" value="Genomic_DNA"/>
</dbReference>
<evidence type="ECO:0000313" key="2">
    <source>
        <dbReference type="EMBL" id="CAH0550883.1"/>
    </source>
</evidence>
<accession>A0A9P0AW24</accession>
<feature type="domain" description="DUF4806" evidence="1">
    <location>
        <begin position="145"/>
        <end position="212"/>
    </location>
</feature>
<dbReference type="Proteomes" id="UP001154078">
    <property type="component" value="Chromosome 2"/>
</dbReference>
<dbReference type="InterPro" id="IPR032071">
    <property type="entry name" value="DUF4806"/>
</dbReference>